<organism evidence="2 3">
    <name type="scientific">Exobacillus caeni</name>
    <dbReference type="NCBI Taxonomy" id="2574798"/>
    <lineage>
        <taxon>Bacteria</taxon>
        <taxon>Bacillati</taxon>
        <taxon>Bacillota</taxon>
        <taxon>Bacilli</taxon>
        <taxon>Bacillales</taxon>
        <taxon>Guptibacillaceae</taxon>
        <taxon>Exobacillus</taxon>
    </lineage>
</organism>
<keyword evidence="1" id="KW-0175">Coiled coil</keyword>
<name>A0A5R9F1D8_9BACL</name>
<dbReference type="AlphaFoldDB" id="A0A5R9F1D8"/>
<dbReference type="EMBL" id="SWLG01000012">
    <property type="protein sequence ID" value="TLS36246.1"/>
    <property type="molecule type" value="Genomic_DNA"/>
</dbReference>
<protein>
    <submittedName>
        <fullName evidence="2">Uncharacterized protein</fullName>
    </submittedName>
</protein>
<dbReference type="RefSeq" id="WP_138127856.1">
    <property type="nucleotide sequence ID" value="NZ_SWLG01000012.1"/>
</dbReference>
<dbReference type="Proteomes" id="UP000308230">
    <property type="component" value="Unassembled WGS sequence"/>
</dbReference>
<gene>
    <name evidence="2" type="ORF">FCL54_16565</name>
</gene>
<accession>A0A5R9F1D8</accession>
<comment type="caution">
    <text evidence="2">The sequence shown here is derived from an EMBL/GenBank/DDBJ whole genome shotgun (WGS) entry which is preliminary data.</text>
</comment>
<proteinExistence type="predicted"/>
<reference evidence="2 3" key="1">
    <citation type="submission" date="2019-04" db="EMBL/GenBank/DDBJ databases">
        <title>Bacillus caeni sp. nov., a bacterium isolated from mangrove sediment.</title>
        <authorList>
            <person name="Huang H."/>
            <person name="Mo K."/>
            <person name="Hu Y."/>
        </authorList>
    </citation>
    <scope>NUCLEOTIDE SEQUENCE [LARGE SCALE GENOMIC DNA]</scope>
    <source>
        <strain evidence="2 3">HB172195</strain>
    </source>
</reference>
<dbReference type="OrthoDB" id="2988570at2"/>
<feature type="coiled-coil region" evidence="1">
    <location>
        <begin position="116"/>
        <end position="143"/>
    </location>
</feature>
<evidence type="ECO:0000313" key="3">
    <source>
        <dbReference type="Proteomes" id="UP000308230"/>
    </source>
</evidence>
<keyword evidence="3" id="KW-1185">Reference proteome</keyword>
<sequence length="395" mass="43644">MRNIGNVNELDLTTAKEEDVQGLEVGNVRVVYYTPATANLVSKISFGNIGSTVVIEEGIQIHRGNLTVDKNNLHRLQGVFVSGNLILKNNITEEEVSEQIETLSVGGDIICPTHLAAILQSKVSELTGNVKTYENQYRILEGKTKLTMPLVRSMAPDTALFVRGKFVMVDDLPDDLLREKIATLDIQGKVIMKEEYLPFFYETVDDPNTLKLEIIPEGYTFIEGALELNTHNIERFNGDKLYVADAITFAEDVTKEQVQQHIGGLQSEEAIVCPGSIQSEVYKLLSDVSTTVLTYEDELLLVTGNHLLTASELESRDNKVTIINFGVTELDSGVTSELLKEKVANVDNFGVIRTAGKEHGAIQAKLRTASGVVQEKKEDEESEEKGIGNVNYLKL</sequence>
<evidence type="ECO:0000256" key="1">
    <source>
        <dbReference type="SAM" id="Coils"/>
    </source>
</evidence>
<evidence type="ECO:0000313" key="2">
    <source>
        <dbReference type="EMBL" id="TLS36246.1"/>
    </source>
</evidence>